<dbReference type="SUPFAM" id="SSF102215">
    <property type="entry name" value="Creatininase"/>
    <property type="match status" value="1"/>
</dbReference>
<proteinExistence type="inferred from homology"/>
<sequence length="281" mass="29328">MTLLRLAEASWTDVRDHVASGGTLAFLPFGALEQHGPHLPLSTDTLQCTAVAERLAEHYSALLLPPVSYGSTWDNAAFPGTVSLKPSTVSALCADIAQAVWSFGVTTLVIVNGDYGNRAPVHAAAAALAADGDVLVLDYPGLVEVGDAVKESPWAAPGLCHADELETSMVLALEPRLAAGALRSGLPRAARRLRHAADPLRHPLAERGVRRPARLDGGEGRDDHLVRGRSGDRGDRLSPRPGVSEPAGESPVCFSPRSGASRCPGRGRSGGGARGRATAPR</sequence>
<dbReference type="GO" id="GO:0009231">
    <property type="term" value="P:riboflavin biosynthetic process"/>
    <property type="evidence" value="ECO:0007669"/>
    <property type="project" value="TreeGrafter"/>
</dbReference>
<gene>
    <name evidence="7" type="ORF">ABFY20_08530</name>
</gene>
<dbReference type="PANTHER" id="PTHR35005">
    <property type="entry name" value="3-DEHYDRO-SCYLLO-INOSOSE HYDROLASE"/>
    <property type="match status" value="1"/>
</dbReference>
<organism evidence="7">
    <name type="scientific">Herbiconiux sp. A18JL235</name>
    <dbReference type="NCBI Taxonomy" id="3152363"/>
    <lineage>
        <taxon>Bacteria</taxon>
        <taxon>Bacillati</taxon>
        <taxon>Actinomycetota</taxon>
        <taxon>Actinomycetes</taxon>
        <taxon>Micrococcales</taxon>
        <taxon>Microbacteriaceae</taxon>
        <taxon>Herbiconiux</taxon>
    </lineage>
</organism>
<evidence type="ECO:0000256" key="4">
    <source>
        <dbReference type="ARBA" id="ARBA00022833"/>
    </source>
</evidence>
<keyword evidence="4" id="KW-0862">Zinc</keyword>
<evidence type="ECO:0000256" key="3">
    <source>
        <dbReference type="ARBA" id="ARBA00022801"/>
    </source>
</evidence>
<evidence type="ECO:0000256" key="1">
    <source>
        <dbReference type="ARBA" id="ARBA00001947"/>
    </source>
</evidence>
<feature type="compositionally biased region" description="Low complexity" evidence="6">
    <location>
        <begin position="255"/>
        <end position="266"/>
    </location>
</feature>
<evidence type="ECO:0000256" key="5">
    <source>
        <dbReference type="ARBA" id="ARBA00024029"/>
    </source>
</evidence>
<dbReference type="Gene3D" id="3.40.50.10310">
    <property type="entry name" value="Creatininase"/>
    <property type="match status" value="1"/>
</dbReference>
<dbReference type="PANTHER" id="PTHR35005:SF1">
    <property type="entry name" value="2-AMINO-5-FORMYLAMINO-6-RIBOSYLAMINOPYRIMIDIN-4(3H)-ONE 5'-MONOPHOSPHATE DEFORMYLASE"/>
    <property type="match status" value="1"/>
</dbReference>
<dbReference type="InterPro" id="IPR024087">
    <property type="entry name" value="Creatininase-like_sf"/>
</dbReference>
<protein>
    <submittedName>
        <fullName evidence="7">Creatininase family protein</fullName>
    </submittedName>
</protein>
<name>A0AB39BLY9_9MICO</name>
<dbReference type="RefSeq" id="WP_368499505.1">
    <property type="nucleotide sequence ID" value="NZ_CP162511.1"/>
</dbReference>
<dbReference type="EMBL" id="CP162511">
    <property type="protein sequence ID" value="XDI07130.1"/>
    <property type="molecule type" value="Genomic_DNA"/>
</dbReference>
<evidence type="ECO:0000256" key="6">
    <source>
        <dbReference type="SAM" id="MobiDB-lite"/>
    </source>
</evidence>
<dbReference type="GO" id="GO:0016811">
    <property type="term" value="F:hydrolase activity, acting on carbon-nitrogen (but not peptide) bonds, in linear amides"/>
    <property type="evidence" value="ECO:0007669"/>
    <property type="project" value="TreeGrafter"/>
</dbReference>
<dbReference type="AlphaFoldDB" id="A0AB39BLY9"/>
<keyword evidence="2" id="KW-0479">Metal-binding</keyword>
<comment type="similarity">
    <text evidence="5">Belongs to the creatininase superfamily.</text>
</comment>
<feature type="region of interest" description="Disordered" evidence="6">
    <location>
        <begin position="197"/>
        <end position="281"/>
    </location>
</feature>
<reference evidence="7" key="1">
    <citation type="submission" date="2024-05" db="EMBL/GenBank/DDBJ databases">
        <title>Herbiconiux sp. A18JL235.</title>
        <authorList>
            <person name="Zhang G."/>
        </authorList>
    </citation>
    <scope>NUCLEOTIDE SEQUENCE</scope>
    <source>
        <strain evidence="7">A18JL235</strain>
    </source>
</reference>
<evidence type="ECO:0000313" key="7">
    <source>
        <dbReference type="EMBL" id="XDI07130.1"/>
    </source>
</evidence>
<accession>A0AB39BLY9</accession>
<evidence type="ECO:0000256" key="2">
    <source>
        <dbReference type="ARBA" id="ARBA00022723"/>
    </source>
</evidence>
<dbReference type="InterPro" id="IPR003785">
    <property type="entry name" value="Creatininase/forma_Hydrolase"/>
</dbReference>
<dbReference type="Pfam" id="PF02633">
    <property type="entry name" value="Creatininase"/>
    <property type="match status" value="1"/>
</dbReference>
<feature type="compositionally biased region" description="Basic and acidic residues" evidence="6">
    <location>
        <begin position="197"/>
        <end position="238"/>
    </location>
</feature>
<keyword evidence="3" id="KW-0378">Hydrolase</keyword>
<comment type="cofactor">
    <cofactor evidence="1">
        <name>Zn(2+)</name>
        <dbReference type="ChEBI" id="CHEBI:29105"/>
    </cofactor>
</comment>
<dbReference type="GO" id="GO:0046872">
    <property type="term" value="F:metal ion binding"/>
    <property type="evidence" value="ECO:0007669"/>
    <property type="project" value="UniProtKB-KW"/>
</dbReference>